<dbReference type="OrthoDB" id="286814at2759"/>
<dbReference type="Proteomes" id="UP000886523">
    <property type="component" value="Unassembled WGS sequence"/>
</dbReference>
<dbReference type="InterPro" id="IPR013922">
    <property type="entry name" value="Cyclin_PHO80-like"/>
</dbReference>
<dbReference type="GO" id="GO:0000307">
    <property type="term" value="C:cyclin-dependent protein kinase holoenzyme complex"/>
    <property type="evidence" value="ECO:0007669"/>
    <property type="project" value="TreeGrafter"/>
</dbReference>
<dbReference type="CDD" id="cd20557">
    <property type="entry name" value="CYCLIN_ScPCL1-like"/>
    <property type="match status" value="1"/>
</dbReference>
<name>A0A9P6B3T1_9AGAM</name>
<dbReference type="EMBL" id="MU128933">
    <property type="protein sequence ID" value="KAF9517183.1"/>
    <property type="molecule type" value="Genomic_DNA"/>
</dbReference>
<dbReference type="GO" id="GO:0019901">
    <property type="term" value="F:protein kinase binding"/>
    <property type="evidence" value="ECO:0007669"/>
    <property type="project" value="InterPro"/>
</dbReference>
<organism evidence="1 2">
    <name type="scientific">Hydnum rufescens UP504</name>
    <dbReference type="NCBI Taxonomy" id="1448309"/>
    <lineage>
        <taxon>Eukaryota</taxon>
        <taxon>Fungi</taxon>
        <taxon>Dikarya</taxon>
        <taxon>Basidiomycota</taxon>
        <taxon>Agaricomycotina</taxon>
        <taxon>Agaricomycetes</taxon>
        <taxon>Cantharellales</taxon>
        <taxon>Hydnaceae</taxon>
        <taxon>Hydnum</taxon>
    </lineage>
</organism>
<dbReference type="Gene3D" id="1.10.472.10">
    <property type="entry name" value="Cyclin-like"/>
    <property type="match status" value="1"/>
</dbReference>
<proteinExistence type="predicted"/>
<dbReference type="GO" id="GO:0016538">
    <property type="term" value="F:cyclin-dependent protein serine/threonine kinase regulator activity"/>
    <property type="evidence" value="ECO:0007669"/>
    <property type="project" value="TreeGrafter"/>
</dbReference>
<dbReference type="GO" id="GO:0005634">
    <property type="term" value="C:nucleus"/>
    <property type="evidence" value="ECO:0007669"/>
    <property type="project" value="TreeGrafter"/>
</dbReference>
<evidence type="ECO:0000313" key="1">
    <source>
        <dbReference type="EMBL" id="KAF9517183.1"/>
    </source>
</evidence>
<sequence length="381" mass="42690">MLSLWFIQRLPVGKTNGEVQTEMERSFRDDLLASKNEIPWRLLVLGLTLSNKWLEDNTFTTKTWHEVTGLSIASMRSIESKALALFSWILGPHPDQWLSWLRQLRRRELTTVNAIGSERDGRMTNPPTKKPFQVIDELIAEVCAAENHAEPVFAITSPDSAILDDFDSLNDTLVSSPLPSPHGLEVHLHSRAASFPEVGSAAKIVEGLDLEPRPNSAPHDVHYPRRLKTPALWDPASTVLDSPQPPSKPRPMYEAIQRPFVAPPVPPAPQLQQYDDAYAAVHGHEYVYGPAGQVGIGSGAQQALVIPRYFDHTYGIGNGDGEPSSFSVRLTYENESRFHSDDTSYPRHEPERSWYDTRLPRSIAESHIPSSWTAFSGMFRI</sequence>
<dbReference type="PANTHER" id="PTHR15615:SF120">
    <property type="entry name" value="CYCLIN N-TERMINAL DOMAIN-CONTAINING PROTEIN"/>
    <property type="match status" value="1"/>
</dbReference>
<dbReference type="AlphaFoldDB" id="A0A9P6B3T1"/>
<dbReference type="PANTHER" id="PTHR15615">
    <property type="match status" value="1"/>
</dbReference>
<comment type="caution">
    <text evidence="1">The sequence shown here is derived from an EMBL/GenBank/DDBJ whole genome shotgun (WGS) entry which is preliminary data.</text>
</comment>
<protein>
    <recommendedName>
        <fullName evidence="3">Cyclin N-terminal domain-containing protein</fullName>
    </recommendedName>
</protein>
<reference evidence="1" key="1">
    <citation type="journal article" date="2020" name="Nat. Commun.">
        <title>Large-scale genome sequencing of mycorrhizal fungi provides insights into the early evolution of symbiotic traits.</title>
        <authorList>
            <person name="Miyauchi S."/>
            <person name="Kiss E."/>
            <person name="Kuo A."/>
            <person name="Drula E."/>
            <person name="Kohler A."/>
            <person name="Sanchez-Garcia M."/>
            <person name="Morin E."/>
            <person name="Andreopoulos B."/>
            <person name="Barry K.W."/>
            <person name="Bonito G."/>
            <person name="Buee M."/>
            <person name="Carver A."/>
            <person name="Chen C."/>
            <person name="Cichocki N."/>
            <person name="Clum A."/>
            <person name="Culley D."/>
            <person name="Crous P.W."/>
            <person name="Fauchery L."/>
            <person name="Girlanda M."/>
            <person name="Hayes R.D."/>
            <person name="Keri Z."/>
            <person name="LaButti K."/>
            <person name="Lipzen A."/>
            <person name="Lombard V."/>
            <person name="Magnuson J."/>
            <person name="Maillard F."/>
            <person name="Murat C."/>
            <person name="Nolan M."/>
            <person name="Ohm R.A."/>
            <person name="Pangilinan J."/>
            <person name="Pereira M.F."/>
            <person name="Perotto S."/>
            <person name="Peter M."/>
            <person name="Pfister S."/>
            <person name="Riley R."/>
            <person name="Sitrit Y."/>
            <person name="Stielow J.B."/>
            <person name="Szollosi G."/>
            <person name="Zifcakova L."/>
            <person name="Stursova M."/>
            <person name="Spatafora J.W."/>
            <person name="Tedersoo L."/>
            <person name="Vaario L.M."/>
            <person name="Yamada A."/>
            <person name="Yan M."/>
            <person name="Wang P."/>
            <person name="Xu J."/>
            <person name="Bruns T."/>
            <person name="Baldrian P."/>
            <person name="Vilgalys R."/>
            <person name="Dunand C."/>
            <person name="Henrissat B."/>
            <person name="Grigoriev I.V."/>
            <person name="Hibbett D."/>
            <person name="Nagy L.G."/>
            <person name="Martin F.M."/>
        </authorList>
    </citation>
    <scope>NUCLEOTIDE SEQUENCE</scope>
    <source>
        <strain evidence="1">UP504</strain>
    </source>
</reference>
<keyword evidence="2" id="KW-1185">Reference proteome</keyword>
<gene>
    <name evidence="1" type="ORF">BS47DRAFT_542019</name>
</gene>
<evidence type="ECO:0008006" key="3">
    <source>
        <dbReference type="Google" id="ProtNLM"/>
    </source>
</evidence>
<evidence type="ECO:0000313" key="2">
    <source>
        <dbReference type="Proteomes" id="UP000886523"/>
    </source>
</evidence>
<accession>A0A9P6B3T1</accession>